<reference evidence="8 9" key="1">
    <citation type="submission" date="2018-11" db="EMBL/GenBank/DDBJ databases">
        <title>Novel bacteria species description.</title>
        <authorList>
            <person name="Han J.-H."/>
        </authorList>
    </citation>
    <scope>NUCLEOTIDE SEQUENCE [LARGE SCALE GENOMIC DNA]</scope>
    <source>
        <strain evidence="8 9">KCTC23259</strain>
    </source>
</reference>
<dbReference type="InterPro" id="IPR050638">
    <property type="entry name" value="AA-Vitamin_Transporters"/>
</dbReference>
<keyword evidence="5 6" id="KW-0472">Membrane</keyword>
<feature type="transmembrane region" description="Helical" evidence="6">
    <location>
        <begin position="151"/>
        <end position="169"/>
    </location>
</feature>
<dbReference type="Pfam" id="PF00892">
    <property type="entry name" value="EamA"/>
    <property type="match status" value="2"/>
</dbReference>
<sequence length="319" mass="34748">MPKITINLDNSFKNCNFDKKTTLIKKALANEDKTLISWILLLFLAFVWGLSFILVKKVVVNFSAIELGAGRIFIAGISLSPWAFMNFRNFPKDKTLPLLASGLLGYLIPAVIFGLAGSKLNSSLAGTLNATTPLFVLVMGALFFSKKIEKFQFTGIIIGFIGSLILILSGGSHTLDFNNPYALLIIAATIMYGTNANLVGTHLSTVKPIIISSFSLLFVGLIAFFVLLGTDFFQKIFLPENHLLLLYLMLLGAINSGLAAVLYNYVLQISSPVFASSVTYLIPIVATLAGLFDGETISIWLYVGMAIILVGIYLLNKKK</sequence>
<dbReference type="EMBL" id="RJUF01000027">
    <property type="protein sequence ID" value="MCP9763406.1"/>
    <property type="molecule type" value="Genomic_DNA"/>
</dbReference>
<gene>
    <name evidence="8" type="ORF">EGI31_10585</name>
</gene>
<evidence type="ECO:0000256" key="4">
    <source>
        <dbReference type="ARBA" id="ARBA00022989"/>
    </source>
</evidence>
<feature type="transmembrane region" description="Helical" evidence="6">
    <location>
        <begin position="273"/>
        <end position="291"/>
    </location>
</feature>
<evidence type="ECO:0000259" key="7">
    <source>
        <dbReference type="Pfam" id="PF00892"/>
    </source>
</evidence>
<evidence type="ECO:0000313" key="9">
    <source>
        <dbReference type="Proteomes" id="UP001204144"/>
    </source>
</evidence>
<dbReference type="Proteomes" id="UP001204144">
    <property type="component" value="Unassembled WGS sequence"/>
</dbReference>
<dbReference type="GO" id="GO:0016020">
    <property type="term" value="C:membrane"/>
    <property type="evidence" value="ECO:0007669"/>
    <property type="project" value="UniProtKB-SubCell"/>
</dbReference>
<name>A0AAE3H3J0_9BACT</name>
<dbReference type="RefSeq" id="WP_255037187.1">
    <property type="nucleotide sequence ID" value="NZ_RJUF01000027.1"/>
</dbReference>
<feature type="transmembrane region" description="Helical" evidence="6">
    <location>
        <begin position="245"/>
        <end position="266"/>
    </location>
</feature>
<evidence type="ECO:0000256" key="1">
    <source>
        <dbReference type="ARBA" id="ARBA00004141"/>
    </source>
</evidence>
<evidence type="ECO:0000313" key="8">
    <source>
        <dbReference type="EMBL" id="MCP9763406.1"/>
    </source>
</evidence>
<feature type="transmembrane region" description="Helical" evidence="6">
    <location>
        <begin position="123"/>
        <end position="144"/>
    </location>
</feature>
<evidence type="ECO:0000256" key="5">
    <source>
        <dbReference type="ARBA" id="ARBA00023136"/>
    </source>
</evidence>
<dbReference type="InterPro" id="IPR000620">
    <property type="entry name" value="EamA_dom"/>
</dbReference>
<accession>A0AAE3H3J0</accession>
<protein>
    <submittedName>
        <fullName evidence="8">DMT family transporter</fullName>
    </submittedName>
</protein>
<dbReference type="PANTHER" id="PTHR32322:SF2">
    <property type="entry name" value="EAMA DOMAIN-CONTAINING PROTEIN"/>
    <property type="match status" value="1"/>
</dbReference>
<evidence type="ECO:0000256" key="2">
    <source>
        <dbReference type="ARBA" id="ARBA00007362"/>
    </source>
</evidence>
<proteinExistence type="inferred from homology"/>
<feature type="transmembrane region" description="Helical" evidence="6">
    <location>
        <begin position="181"/>
        <end position="199"/>
    </location>
</feature>
<organism evidence="8 9">
    <name type="scientific">Lacihabitans soyangensis</name>
    <dbReference type="NCBI Taxonomy" id="869394"/>
    <lineage>
        <taxon>Bacteria</taxon>
        <taxon>Pseudomonadati</taxon>
        <taxon>Bacteroidota</taxon>
        <taxon>Cytophagia</taxon>
        <taxon>Cytophagales</taxon>
        <taxon>Leadbetterellaceae</taxon>
        <taxon>Lacihabitans</taxon>
    </lineage>
</organism>
<feature type="domain" description="EamA" evidence="7">
    <location>
        <begin position="38"/>
        <end position="167"/>
    </location>
</feature>
<feature type="transmembrane region" description="Helical" evidence="6">
    <location>
        <begin position="67"/>
        <end position="84"/>
    </location>
</feature>
<evidence type="ECO:0000256" key="6">
    <source>
        <dbReference type="SAM" id="Phobius"/>
    </source>
</evidence>
<dbReference type="InterPro" id="IPR037185">
    <property type="entry name" value="EmrE-like"/>
</dbReference>
<feature type="transmembrane region" description="Helical" evidence="6">
    <location>
        <begin position="35"/>
        <end position="55"/>
    </location>
</feature>
<feature type="transmembrane region" description="Helical" evidence="6">
    <location>
        <begin position="297"/>
        <end position="315"/>
    </location>
</feature>
<feature type="transmembrane region" description="Helical" evidence="6">
    <location>
        <begin position="211"/>
        <end position="233"/>
    </location>
</feature>
<keyword evidence="4 6" id="KW-1133">Transmembrane helix</keyword>
<dbReference type="AlphaFoldDB" id="A0AAE3H3J0"/>
<keyword evidence="9" id="KW-1185">Reference proteome</keyword>
<feature type="domain" description="EamA" evidence="7">
    <location>
        <begin position="181"/>
        <end position="316"/>
    </location>
</feature>
<comment type="similarity">
    <text evidence="2">Belongs to the EamA transporter family.</text>
</comment>
<evidence type="ECO:0000256" key="3">
    <source>
        <dbReference type="ARBA" id="ARBA00022692"/>
    </source>
</evidence>
<dbReference type="PANTHER" id="PTHR32322">
    <property type="entry name" value="INNER MEMBRANE TRANSPORTER"/>
    <property type="match status" value="1"/>
</dbReference>
<keyword evidence="3 6" id="KW-0812">Transmembrane</keyword>
<dbReference type="SUPFAM" id="SSF103481">
    <property type="entry name" value="Multidrug resistance efflux transporter EmrE"/>
    <property type="match status" value="2"/>
</dbReference>
<comment type="subcellular location">
    <subcellularLocation>
        <location evidence="1">Membrane</location>
        <topology evidence="1">Multi-pass membrane protein</topology>
    </subcellularLocation>
</comment>
<feature type="transmembrane region" description="Helical" evidence="6">
    <location>
        <begin position="96"/>
        <end position="117"/>
    </location>
</feature>
<comment type="caution">
    <text evidence="8">The sequence shown here is derived from an EMBL/GenBank/DDBJ whole genome shotgun (WGS) entry which is preliminary data.</text>
</comment>